<accession>A0A1B2EHR0</accession>
<sequence>MGRPKRLYPYSKRDGRLISVQFSLNGEANSILFGQTPKLGKLGDQIRSHIILDIKWHSDLSRNTWISKKGYSNI</sequence>
<protein>
    <submittedName>
        <fullName evidence="1">Uncharacterized protein</fullName>
    </submittedName>
</protein>
<dbReference type="KEGG" id="moc:BB934_15830"/>
<evidence type="ECO:0000313" key="1">
    <source>
        <dbReference type="EMBL" id="ANY79511.1"/>
    </source>
</evidence>
<name>A0A1B2EHR0_9HYPH</name>
<dbReference type="AlphaFoldDB" id="A0A1B2EHR0"/>
<proteinExistence type="predicted"/>
<reference evidence="1" key="1">
    <citation type="submission" date="2016-07" db="EMBL/GenBank/DDBJ databases">
        <title>Microvirga ossetica sp. nov. a new species of rhizobia isolated from root nodules of the legume species Vicia alpestris Steven originated from North Ossetia region in the Caucasus.</title>
        <authorList>
            <person name="Safronova V.I."/>
            <person name="Kuznetsova I.G."/>
            <person name="Sazanova A.L."/>
            <person name="Belimov A."/>
            <person name="Andronov E."/>
            <person name="Osledkin Y.S."/>
            <person name="Onishchuk O.P."/>
            <person name="Kurchak O.N."/>
            <person name="Shaposhnikov A.I."/>
            <person name="Willems A."/>
            <person name="Tikhonovich I.A."/>
        </authorList>
    </citation>
    <scope>NUCLEOTIDE SEQUENCE [LARGE SCALE GENOMIC DNA]</scope>
    <source>
        <strain evidence="1">V5/3M</strain>
    </source>
</reference>
<dbReference type="EMBL" id="CP016616">
    <property type="protein sequence ID" value="ANY79511.1"/>
    <property type="molecule type" value="Genomic_DNA"/>
</dbReference>
<organism evidence="1">
    <name type="scientific">Microvirga ossetica</name>
    <dbReference type="NCBI Taxonomy" id="1882682"/>
    <lineage>
        <taxon>Bacteria</taxon>
        <taxon>Pseudomonadati</taxon>
        <taxon>Pseudomonadota</taxon>
        <taxon>Alphaproteobacteria</taxon>
        <taxon>Hyphomicrobiales</taxon>
        <taxon>Methylobacteriaceae</taxon>
        <taxon>Microvirga</taxon>
    </lineage>
</organism>
<gene>
    <name evidence="1" type="ORF">BB934_15830</name>
</gene>